<dbReference type="InterPro" id="IPR018511">
    <property type="entry name" value="Hemolysin-typ_Ca-bd_CS"/>
</dbReference>
<dbReference type="Pfam" id="PF00353">
    <property type="entry name" value="HemolysinCabind"/>
    <property type="match status" value="3"/>
</dbReference>
<dbReference type="RefSeq" id="WP_268611603.1">
    <property type="nucleotide sequence ID" value="NZ_CP113797.1"/>
</dbReference>
<protein>
    <submittedName>
        <fullName evidence="7">Type I secretion C-terminal target domain-containing protein</fullName>
    </submittedName>
</protein>
<reference evidence="7" key="1">
    <citation type="submission" date="2022-12" db="EMBL/GenBank/DDBJ databases">
        <title>Polyphasic identification of a Novel Hot-Spring Cyanobacterium Ocullathermofonsia sinensis gen nov. sp. nov. and Genomic Insights on its Adaptations to the Thermal Habitat.</title>
        <authorList>
            <person name="Daroch M."/>
            <person name="Tang J."/>
            <person name="Jiang Y."/>
        </authorList>
    </citation>
    <scope>NUCLEOTIDE SEQUENCE</scope>
    <source>
        <strain evidence="7">PKUAC-SCTA174</strain>
    </source>
</reference>
<evidence type="ECO:0000256" key="3">
    <source>
        <dbReference type="ARBA" id="ARBA00022525"/>
    </source>
</evidence>
<evidence type="ECO:0000313" key="8">
    <source>
        <dbReference type="Proteomes" id="UP001163152"/>
    </source>
</evidence>
<evidence type="ECO:0000256" key="2">
    <source>
        <dbReference type="ARBA" id="ARBA00004613"/>
    </source>
</evidence>
<gene>
    <name evidence="7" type="ORF">OXH18_06315</name>
</gene>
<keyword evidence="8" id="KW-1185">Reference proteome</keyword>
<dbReference type="PROSITE" id="PS00330">
    <property type="entry name" value="HEMOLYSIN_CALCIUM"/>
    <property type="match status" value="2"/>
</dbReference>
<dbReference type="Gene3D" id="2.150.10.10">
    <property type="entry name" value="Serralysin-like metalloprotease, C-terminal"/>
    <property type="match status" value="3"/>
</dbReference>
<feature type="region of interest" description="Disordered" evidence="5">
    <location>
        <begin position="88"/>
        <end position="169"/>
    </location>
</feature>
<dbReference type="PANTHER" id="PTHR38340:SF1">
    <property type="entry name" value="S-LAYER PROTEIN"/>
    <property type="match status" value="1"/>
</dbReference>
<dbReference type="Proteomes" id="UP001163152">
    <property type="component" value="Chromosome"/>
</dbReference>
<proteinExistence type="predicted"/>
<sequence length="312" mass="33216">MVNFASLVAGVVVGDSFNLDELMTANRSTSNSTSDFLLPEADNSLRSTLVSPATTSETTGNLSEVTVAATLSASEVVLANVPGVERTGTNRNDRLRGTEGDDILRGRGGNDRLFGRGGNDTLIGGPGRDRVEGEAGDDRLEGNSGRDSLFGGTGQDFLEGNNGDDRLNGGRSADTLVGGSGDDTLIGGNGRDVIIGGGGNDTLTGGAGRDRFVYRSVRDRGRSKDSLFDERGDEITDFVTDEDVLDLRQIFADSRYSESDRLDKYVVIVNDDNERTLIRIDIDGDNGDRPFRTLVTLNNVDFDDVGSGNFLV</sequence>
<keyword evidence="3" id="KW-0964">Secreted</keyword>
<evidence type="ECO:0000256" key="5">
    <source>
        <dbReference type="SAM" id="MobiDB-lite"/>
    </source>
</evidence>
<evidence type="ECO:0000259" key="6">
    <source>
        <dbReference type="Pfam" id="PF08548"/>
    </source>
</evidence>
<dbReference type="AlphaFoldDB" id="A0A9E9CBZ9"/>
<organism evidence="7 8">
    <name type="scientific">Thermocoleostomius sinensis A174</name>
    <dbReference type="NCBI Taxonomy" id="2016057"/>
    <lineage>
        <taxon>Bacteria</taxon>
        <taxon>Bacillati</taxon>
        <taxon>Cyanobacteriota</taxon>
        <taxon>Cyanophyceae</taxon>
        <taxon>Oculatellales</taxon>
        <taxon>Oculatellaceae</taxon>
        <taxon>Thermocoleostomius</taxon>
    </lineage>
</organism>
<feature type="domain" description="Peptidase M10 serralysin C-terminal" evidence="6">
    <location>
        <begin position="177"/>
        <end position="254"/>
    </location>
</feature>
<comment type="cofactor">
    <cofactor evidence="1">
        <name>Ca(2+)</name>
        <dbReference type="ChEBI" id="CHEBI:29108"/>
    </cofactor>
</comment>
<dbReference type="GO" id="GO:0005615">
    <property type="term" value="C:extracellular space"/>
    <property type="evidence" value="ECO:0007669"/>
    <property type="project" value="InterPro"/>
</dbReference>
<dbReference type="EMBL" id="CP113797">
    <property type="protein sequence ID" value="WAL61595.1"/>
    <property type="molecule type" value="Genomic_DNA"/>
</dbReference>
<feature type="compositionally biased region" description="Basic and acidic residues" evidence="5">
    <location>
        <begin position="91"/>
        <end position="114"/>
    </location>
</feature>
<dbReference type="KEGG" id="tsin:OXH18_06315"/>
<dbReference type="SUPFAM" id="SSF51120">
    <property type="entry name" value="beta-Roll"/>
    <property type="match status" value="2"/>
</dbReference>
<dbReference type="Pfam" id="PF08548">
    <property type="entry name" value="Peptidase_M10_C"/>
    <property type="match status" value="1"/>
</dbReference>
<dbReference type="InterPro" id="IPR001343">
    <property type="entry name" value="Hemolysn_Ca-bd"/>
</dbReference>
<dbReference type="InterPro" id="IPR013858">
    <property type="entry name" value="Peptidase_M10B_C"/>
</dbReference>
<dbReference type="PANTHER" id="PTHR38340">
    <property type="entry name" value="S-LAYER PROTEIN"/>
    <property type="match status" value="1"/>
</dbReference>
<dbReference type="PRINTS" id="PR00313">
    <property type="entry name" value="CABNDNGRPT"/>
</dbReference>
<evidence type="ECO:0000256" key="1">
    <source>
        <dbReference type="ARBA" id="ARBA00001913"/>
    </source>
</evidence>
<dbReference type="InterPro" id="IPR011049">
    <property type="entry name" value="Serralysin-like_metalloprot_C"/>
</dbReference>
<evidence type="ECO:0000256" key="4">
    <source>
        <dbReference type="ARBA" id="ARBA00022737"/>
    </source>
</evidence>
<comment type="subcellular location">
    <subcellularLocation>
        <location evidence="2">Secreted</location>
    </subcellularLocation>
</comment>
<evidence type="ECO:0000313" key="7">
    <source>
        <dbReference type="EMBL" id="WAL61595.1"/>
    </source>
</evidence>
<dbReference type="InterPro" id="IPR019960">
    <property type="entry name" value="T1SS_VCA0849"/>
</dbReference>
<dbReference type="GO" id="GO:0005509">
    <property type="term" value="F:calcium ion binding"/>
    <property type="evidence" value="ECO:0007669"/>
    <property type="project" value="InterPro"/>
</dbReference>
<keyword evidence="4" id="KW-0677">Repeat</keyword>
<accession>A0A9E9CBZ9</accession>
<feature type="compositionally biased region" description="Basic and acidic residues" evidence="5">
    <location>
        <begin position="127"/>
        <end position="141"/>
    </location>
</feature>
<name>A0A9E9CBZ9_9CYAN</name>
<dbReference type="InterPro" id="IPR050557">
    <property type="entry name" value="RTX_toxin/Mannuronan_C5-epim"/>
</dbReference>
<dbReference type="NCBIfam" id="TIGR03661">
    <property type="entry name" value="T1SS_VCA0849"/>
    <property type="match status" value="1"/>
</dbReference>